<keyword evidence="6" id="KW-1185">Reference proteome</keyword>
<feature type="region of interest" description="Disordered" evidence="3">
    <location>
        <begin position="151"/>
        <end position="175"/>
    </location>
</feature>
<dbReference type="InterPro" id="IPR016181">
    <property type="entry name" value="Acyl_CoA_acyltransferase"/>
</dbReference>
<dbReference type="RefSeq" id="WP_098750968.1">
    <property type="nucleotide sequence ID" value="NZ_WHPN01000294.1"/>
</dbReference>
<evidence type="ECO:0000256" key="2">
    <source>
        <dbReference type="ARBA" id="ARBA00023315"/>
    </source>
</evidence>
<sequence length="279" mass="30102">MTTTLRPMGPERHTPDGGRSRGYEVCVNSRPVGSVGLSTDSRLGPGAGRIQGLRIAEQDRRRGRGTVAALAAEEVLRGWGCTRIEITVPASAGAARAMADGLGYTERNRILSKRVPARPPSLPPGSAARAMNATEFEAWLEASKEDYARSWTERGVPEEAARAKSEDDHRRKLPDGVRTSGAVLRVLSHEGRDAGTLWLAVGEGLPEAVDAFVFDVEVDAELRGRGHGRSLMLLAERECRAAGADVLGLNVFTSNTPARRLYESLGYEPVLYGLYKPLA</sequence>
<dbReference type="PANTHER" id="PTHR43420">
    <property type="entry name" value="ACETYLTRANSFERASE"/>
    <property type="match status" value="1"/>
</dbReference>
<evidence type="ECO:0000256" key="1">
    <source>
        <dbReference type="ARBA" id="ARBA00022679"/>
    </source>
</evidence>
<dbReference type="InterPro" id="IPR000182">
    <property type="entry name" value="GNAT_dom"/>
</dbReference>
<feature type="domain" description="N-acetyltransferase" evidence="4">
    <location>
        <begin position="1"/>
        <end position="125"/>
    </location>
</feature>
<evidence type="ECO:0000313" key="6">
    <source>
        <dbReference type="Proteomes" id="UP000621266"/>
    </source>
</evidence>
<organism evidence="5 6">
    <name type="scientific">Streptomyces lycii</name>
    <dbReference type="NCBI Taxonomy" id="2654337"/>
    <lineage>
        <taxon>Bacteria</taxon>
        <taxon>Bacillati</taxon>
        <taxon>Actinomycetota</taxon>
        <taxon>Actinomycetes</taxon>
        <taxon>Kitasatosporales</taxon>
        <taxon>Streptomycetaceae</taxon>
        <taxon>Streptomyces</taxon>
    </lineage>
</organism>
<gene>
    <name evidence="5" type="ORF">GCU69_16955</name>
</gene>
<protein>
    <submittedName>
        <fullName evidence="5">GNAT family N-acetyltransferase</fullName>
    </submittedName>
</protein>
<feature type="compositionally biased region" description="Basic and acidic residues" evidence="3">
    <location>
        <begin position="9"/>
        <end position="22"/>
    </location>
</feature>
<proteinExistence type="predicted"/>
<keyword evidence="2" id="KW-0012">Acyltransferase</keyword>
<evidence type="ECO:0000259" key="4">
    <source>
        <dbReference type="PROSITE" id="PS51186"/>
    </source>
</evidence>
<dbReference type="PROSITE" id="PS51186">
    <property type="entry name" value="GNAT"/>
    <property type="match status" value="2"/>
</dbReference>
<reference evidence="5 6" key="1">
    <citation type="submission" date="2019-10" db="EMBL/GenBank/DDBJ databases">
        <title>Streptomyces tenebrisbrunneis sp.nov., an endogenous actinomycete isolated from of Lycium ruthenicum.</title>
        <authorList>
            <person name="Ma L."/>
        </authorList>
    </citation>
    <scope>NUCLEOTIDE SEQUENCE [LARGE SCALE GENOMIC DNA]</scope>
    <source>
        <strain evidence="5 6">TRM 66187</strain>
    </source>
</reference>
<accession>A0ABQ7FIZ2</accession>
<dbReference type="CDD" id="cd04301">
    <property type="entry name" value="NAT_SF"/>
    <property type="match status" value="2"/>
</dbReference>
<feature type="region of interest" description="Disordered" evidence="3">
    <location>
        <begin position="1"/>
        <end position="22"/>
    </location>
</feature>
<name>A0ABQ7FIZ2_9ACTN</name>
<evidence type="ECO:0000256" key="3">
    <source>
        <dbReference type="SAM" id="MobiDB-lite"/>
    </source>
</evidence>
<comment type="caution">
    <text evidence="5">The sequence shown here is derived from an EMBL/GenBank/DDBJ whole genome shotgun (WGS) entry which is preliminary data.</text>
</comment>
<feature type="domain" description="N-acetyltransferase" evidence="4">
    <location>
        <begin position="126"/>
        <end position="279"/>
    </location>
</feature>
<dbReference type="Gene3D" id="3.40.630.30">
    <property type="match status" value="2"/>
</dbReference>
<dbReference type="Pfam" id="PF00583">
    <property type="entry name" value="Acetyltransf_1"/>
    <property type="match status" value="2"/>
</dbReference>
<evidence type="ECO:0000313" key="5">
    <source>
        <dbReference type="EMBL" id="KAF4407938.1"/>
    </source>
</evidence>
<keyword evidence="1" id="KW-0808">Transferase</keyword>
<dbReference type="Proteomes" id="UP000621266">
    <property type="component" value="Unassembled WGS sequence"/>
</dbReference>
<dbReference type="SUPFAM" id="SSF55729">
    <property type="entry name" value="Acyl-CoA N-acyltransferases (Nat)"/>
    <property type="match status" value="2"/>
</dbReference>
<dbReference type="InterPro" id="IPR050680">
    <property type="entry name" value="YpeA/RimI_acetyltransf"/>
</dbReference>
<dbReference type="PANTHER" id="PTHR43420:SF12">
    <property type="entry name" value="N-ACETYLTRANSFERASE DOMAIN-CONTAINING PROTEIN"/>
    <property type="match status" value="1"/>
</dbReference>
<dbReference type="EMBL" id="WHPN01000294">
    <property type="protein sequence ID" value="KAF4407938.1"/>
    <property type="molecule type" value="Genomic_DNA"/>
</dbReference>